<keyword evidence="2" id="KW-0804">Transcription</keyword>
<dbReference type="InterPro" id="IPR011262">
    <property type="entry name" value="DNA-dir_RNA_pol_insert"/>
</dbReference>
<dbReference type="PANTHER" id="PTHR11800:SF2">
    <property type="entry name" value="DNA-DIRECTED RNA POLYMERASE II SUBUNIT RPB3"/>
    <property type="match status" value="1"/>
</dbReference>
<keyword evidence="1 4" id="KW-0240">DNA-directed RNA polymerase</keyword>
<dbReference type="Proteomes" id="UP000278143">
    <property type="component" value="Unassembled WGS sequence"/>
</dbReference>
<gene>
    <name evidence="4" type="ORF">SYNPS1DRAFT_14744</name>
</gene>
<sequence>CVCTEYCNSCSVVLTLEAKCTREGETVMVTSRDLQSHDPKTNTMMTTMATIDEFDQGIMIVKLHKGQEIKLTCIARKGTGRIHAKWSPVAAVGFEYDPYNKLRHLEYWIEEDAKKEWPLSRNAELEEAPADDEPFDYKAEPNRFYFDVESLGSIRPEDIVSMAIDVLQDKLKTTESALQEGQAILAGGGMAGDNVVGDGWNQPMDGMNPTGW</sequence>
<evidence type="ECO:0000313" key="4">
    <source>
        <dbReference type="EMBL" id="RKP26063.1"/>
    </source>
</evidence>
<dbReference type="GO" id="GO:0005665">
    <property type="term" value="C:RNA polymerase II, core complex"/>
    <property type="evidence" value="ECO:0007669"/>
    <property type="project" value="TreeGrafter"/>
</dbReference>
<evidence type="ECO:0000256" key="1">
    <source>
        <dbReference type="ARBA" id="ARBA00022478"/>
    </source>
</evidence>
<dbReference type="SUPFAM" id="SSF55257">
    <property type="entry name" value="RBP11-like subunits of RNA polymerase"/>
    <property type="match status" value="1"/>
</dbReference>
<dbReference type="Pfam" id="PF01193">
    <property type="entry name" value="RNA_pol_L"/>
    <property type="match status" value="1"/>
</dbReference>
<organism evidence="4 5">
    <name type="scientific">Syncephalis pseudoplumigaleata</name>
    <dbReference type="NCBI Taxonomy" id="1712513"/>
    <lineage>
        <taxon>Eukaryota</taxon>
        <taxon>Fungi</taxon>
        <taxon>Fungi incertae sedis</taxon>
        <taxon>Zoopagomycota</taxon>
        <taxon>Zoopagomycotina</taxon>
        <taxon>Zoopagomycetes</taxon>
        <taxon>Zoopagales</taxon>
        <taxon>Piptocephalidaceae</taxon>
        <taxon>Syncephalis</taxon>
    </lineage>
</organism>
<evidence type="ECO:0000259" key="3">
    <source>
        <dbReference type="SMART" id="SM00662"/>
    </source>
</evidence>
<feature type="non-terminal residue" evidence="4">
    <location>
        <position position="1"/>
    </location>
</feature>
<dbReference type="Gene3D" id="3.30.1360.10">
    <property type="entry name" value="RNA polymerase, RBP11-like subunit"/>
    <property type="match status" value="1"/>
</dbReference>
<dbReference type="GO" id="GO:0003899">
    <property type="term" value="F:DNA-directed RNA polymerase activity"/>
    <property type="evidence" value="ECO:0007669"/>
    <property type="project" value="InterPro"/>
</dbReference>
<evidence type="ECO:0000313" key="5">
    <source>
        <dbReference type="Proteomes" id="UP000278143"/>
    </source>
</evidence>
<dbReference type="SUPFAM" id="SSF56553">
    <property type="entry name" value="Insert subdomain of RNA polymerase alpha subunit"/>
    <property type="match status" value="1"/>
</dbReference>
<feature type="domain" description="DNA-directed RNA polymerase RpoA/D/Rpb3-type" evidence="3">
    <location>
        <begin position="1"/>
        <end position="177"/>
    </location>
</feature>
<dbReference type="Gene3D" id="2.170.120.12">
    <property type="entry name" value="DNA-directed RNA polymerase, insert domain"/>
    <property type="match status" value="1"/>
</dbReference>
<name>A0A4P9Z0S1_9FUNG</name>
<dbReference type="GO" id="GO:0006366">
    <property type="term" value="P:transcription by RNA polymerase II"/>
    <property type="evidence" value="ECO:0007669"/>
    <property type="project" value="TreeGrafter"/>
</dbReference>
<dbReference type="SMART" id="SM00662">
    <property type="entry name" value="RPOLD"/>
    <property type="match status" value="1"/>
</dbReference>
<accession>A0A4P9Z0S1</accession>
<keyword evidence="5" id="KW-1185">Reference proteome</keyword>
<dbReference type="PANTHER" id="PTHR11800">
    <property type="entry name" value="DNA-DIRECTED RNA POLYMERASE"/>
    <property type="match status" value="1"/>
</dbReference>
<dbReference type="InterPro" id="IPR011263">
    <property type="entry name" value="DNA-dir_RNA_pol_RpoA/D/Rpb3"/>
</dbReference>
<dbReference type="EMBL" id="KZ989527">
    <property type="protein sequence ID" value="RKP26063.1"/>
    <property type="molecule type" value="Genomic_DNA"/>
</dbReference>
<proteinExistence type="predicted"/>
<dbReference type="Pfam" id="PF01000">
    <property type="entry name" value="RNA_pol_A_bac"/>
    <property type="match status" value="1"/>
</dbReference>
<dbReference type="InterPro" id="IPR050518">
    <property type="entry name" value="Rpo3/RPB3_RNA_Pol_subunit"/>
</dbReference>
<dbReference type="GO" id="GO:0046983">
    <property type="term" value="F:protein dimerization activity"/>
    <property type="evidence" value="ECO:0007669"/>
    <property type="project" value="InterPro"/>
</dbReference>
<protein>
    <submittedName>
        <fullName evidence="4">DNA-directed RNA polymerase</fullName>
    </submittedName>
</protein>
<evidence type="ECO:0000256" key="2">
    <source>
        <dbReference type="ARBA" id="ARBA00023163"/>
    </source>
</evidence>
<dbReference type="InterPro" id="IPR036603">
    <property type="entry name" value="RBP11-like"/>
</dbReference>
<dbReference type="OrthoDB" id="270173at2759"/>
<reference evidence="5" key="1">
    <citation type="journal article" date="2018" name="Nat. Microbiol.">
        <title>Leveraging single-cell genomics to expand the fungal tree of life.</title>
        <authorList>
            <person name="Ahrendt S.R."/>
            <person name="Quandt C.A."/>
            <person name="Ciobanu D."/>
            <person name="Clum A."/>
            <person name="Salamov A."/>
            <person name="Andreopoulos B."/>
            <person name="Cheng J.F."/>
            <person name="Woyke T."/>
            <person name="Pelin A."/>
            <person name="Henrissat B."/>
            <person name="Reynolds N.K."/>
            <person name="Benny G.L."/>
            <person name="Smith M.E."/>
            <person name="James T.Y."/>
            <person name="Grigoriev I.V."/>
        </authorList>
    </citation>
    <scope>NUCLEOTIDE SEQUENCE [LARGE SCALE GENOMIC DNA]</scope>
    <source>
        <strain evidence="5">Benny S71-1</strain>
    </source>
</reference>
<dbReference type="AlphaFoldDB" id="A0A4P9Z0S1"/>
<dbReference type="InterPro" id="IPR036643">
    <property type="entry name" value="RNApol_insert_sf"/>
</dbReference>